<protein>
    <submittedName>
        <fullName evidence="6">LysR family substrate-binding domain-containing protein</fullName>
    </submittedName>
</protein>
<dbReference type="Gene3D" id="3.40.190.10">
    <property type="entry name" value="Periplasmic binding protein-like II"/>
    <property type="match status" value="2"/>
</dbReference>
<comment type="similarity">
    <text evidence="1">Belongs to the LysR transcriptional regulatory family.</text>
</comment>
<gene>
    <name evidence="6" type="ORF">Dfulv_15970</name>
</gene>
<name>A0ABY5WE12_9ACTN</name>
<proteinExistence type="inferred from homology"/>
<keyword evidence="2" id="KW-0805">Transcription regulation</keyword>
<dbReference type="EMBL" id="CP073720">
    <property type="protein sequence ID" value="UWP87448.1"/>
    <property type="molecule type" value="Genomic_DNA"/>
</dbReference>
<evidence type="ECO:0000259" key="5">
    <source>
        <dbReference type="Pfam" id="PF03466"/>
    </source>
</evidence>
<keyword evidence="4" id="KW-0804">Transcription</keyword>
<accession>A0ABY5WE12</accession>
<evidence type="ECO:0000256" key="4">
    <source>
        <dbReference type="ARBA" id="ARBA00023163"/>
    </source>
</evidence>
<feature type="domain" description="LysR substrate-binding" evidence="5">
    <location>
        <begin position="23"/>
        <end position="224"/>
    </location>
</feature>
<dbReference type="Proteomes" id="UP001059617">
    <property type="component" value="Chromosome"/>
</dbReference>
<organism evidence="6 7">
    <name type="scientific">Dactylosporangium fulvum</name>
    <dbReference type="NCBI Taxonomy" id="53359"/>
    <lineage>
        <taxon>Bacteria</taxon>
        <taxon>Bacillati</taxon>
        <taxon>Actinomycetota</taxon>
        <taxon>Actinomycetes</taxon>
        <taxon>Micromonosporales</taxon>
        <taxon>Micromonosporaceae</taxon>
        <taxon>Dactylosporangium</taxon>
    </lineage>
</organism>
<evidence type="ECO:0000256" key="2">
    <source>
        <dbReference type="ARBA" id="ARBA00023015"/>
    </source>
</evidence>
<dbReference type="InterPro" id="IPR005119">
    <property type="entry name" value="LysR_subst-bd"/>
</dbReference>
<reference evidence="6" key="2">
    <citation type="submission" date="2022-09" db="EMBL/GenBank/DDBJ databases">
        <title>Biosynthetic gene clusters of Dactylosporangioum fulvum.</title>
        <authorList>
            <person name="Caradec T."/>
        </authorList>
    </citation>
    <scope>NUCLEOTIDE SEQUENCE</scope>
    <source>
        <strain evidence="6">NRRL B-16292</strain>
    </source>
</reference>
<dbReference type="Pfam" id="PF03466">
    <property type="entry name" value="LysR_substrate"/>
    <property type="match status" value="1"/>
</dbReference>
<dbReference type="PANTHER" id="PTHR30346">
    <property type="entry name" value="TRANSCRIPTIONAL DUAL REGULATOR HCAR-RELATED"/>
    <property type="match status" value="1"/>
</dbReference>
<reference evidence="6" key="1">
    <citation type="submission" date="2021-04" db="EMBL/GenBank/DDBJ databases">
        <authorList>
            <person name="Hartkoorn R.C."/>
            <person name="Beaudoing E."/>
            <person name="Hot D."/>
        </authorList>
    </citation>
    <scope>NUCLEOTIDE SEQUENCE</scope>
    <source>
        <strain evidence="6">NRRL B-16292</strain>
    </source>
</reference>
<dbReference type="PANTHER" id="PTHR30346:SF0">
    <property type="entry name" value="HCA OPERON TRANSCRIPTIONAL ACTIVATOR HCAR"/>
    <property type="match status" value="1"/>
</dbReference>
<evidence type="ECO:0000313" key="7">
    <source>
        <dbReference type="Proteomes" id="UP001059617"/>
    </source>
</evidence>
<dbReference type="CDD" id="cd08414">
    <property type="entry name" value="PBP2_LTTR_aromatics_like"/>
    <property type="match status" value="1"/>
</dbReference>
<dbReference type="SUPFAM" id="SSF53850">
    <property type="entry name" value="Periplasmic binding protein-like II"/>
    <property type="match status" value="1"/>
</dbReference>
<keyword evidence="3" id="KW-0238">DNA-binding</keyword>
<evidence type="ECO:0000256" key="1">
    <source>
        <dbReference type="ARBA" id="ARBA00009437"/>
    </source>
</evidence>
<evidence type="ECO:0000313" key="6">
    <source>
        <dbReference type="EMBL" id="UWP87448.1"/>
    </source>
</evidence>
<keyword evidence="7" id="KW-1185">Reference proteome</keyword>
<evidence type="ECO:0000256" key="3">
    <source>
        <dbReference type="ARBA" id="ARBA00023125"/>
    </source>
</evidence>
<sequence length="236" mass="25142">MERAREILTQVEVAGNEAARIASGLQGRLVVSCVGSATYSLLPAFACTLREEIPDVELVLRGELLVPHQVERLLARDIDLAVLRPPVDETALTVRTLRTDRLLVAMPEGHALASRRRLNVKDLRGEDLVVHAGGTSVMYGAVAALFRDAGVEAKFRHEVAETSTLLTFVAAGLGLAVVPEPVSKLGVAGVTFRPVSGEGATIDLCSAVRADDNSATLYRALEVLDRVVRSAAGTKI</sequence>